<accession>W4LZ52</accession>
<keyword evidence="1" id="KW-1133">Transmembrane helix</keyword>
<gene>
    <name evidence="2" type="ORF">ETSY2_35105</name>
</gene>
<keyword evidence="1" id="KW-0472">Membrane</keyword>
<keyword evidence="1" id="KW-0812">Transmembrane</keyword>
<evidence type="ECO:0000256" key="1">
    <source>
        <dbReference type="SAM" id="Phobius"/>
    </source>
</evidence>
<name>W4LZ52_9BACT</name>
<keyword evidence="3" id="KW-1185">Reference proteome</keyword>
<evidence type="ECO:0000313" key="2">
    <source>
        <dbReference type="EMBL" id="ETX02657.1"/>
    </source>
</evidence>
<evidence type="ECO:0000313" key="3">
    <source>
        <dbReference type="Proteomes" id="UP000019140"/>
    </source>
</evidence>
<protein>
    <submittedName>
        <fullName evidence="2">Uncharacterized protein</fullName>
    </submittedName>
</protein>
<proteinExistence type="predicted"/>
<dbReference type="AlphaFoldDB" id="W4LZ52"/>
<dbReference type="Proteomes" id="UP000019140">
    <property type="component" value="Unassembled WGS sequence"/>
</dbReference>
<feature type="transmembrane region" description="Helical" evidence="1">
    <location>
        <begin position="6"/>
        <end position="28"/>
    </location>
</feature>
<comment type="caution">
    <text evidence="2">The sequence shown here is derived from an EMBL/GenBank/DDBJ whole genome shotgun (WGS) entry which is preliminary data.</text>
</comment>
<organism evidence="2 3">
    <name type="scientific">Candidatus Entotheonella gemina</name>
    <dbReference type="NCBI Taxonomy" id="1429439"/>
    <lineage>
        <taxon>Bacteria</taxon>
        <taxon>Pseudomonadati</taxon>
        <taxon>Nitrospinota/Tectimicrobiota group</taxon>
        <taxon>Candidatus Tectimicrobiota</taxon>
        <taxon>Candidatus Entotheonellia</taxon>
        <taxon>Candidatus Entotheonellales</taxon>
        <taxon>Candidatus Entotheonellaceae</taxon>
        <taxon>Candidatus Entotheonella</taxon>
    </lineage>
</organism>
<reference evidence="2 3" key="1">
    <citation type="journal article" date="2014" name="Nature">
        <title>An environmental bacterial taxon with a large and distinct metabolic repertoire.</title>
        <authorList>
            <person name="Wilson M.C."/>
            <person name="Mori T."/>
            <person name="Ruckert C."/>
            <person name="Uria A.R."/>
            <person name="Helf M.J."/>
            <person name="Takada K."/>
            <person name="Gernert C."/>
            <person name="Steffens U.A."/>
            <person name="Heycke N."/>
            <person name="Schmitt S."/>
            <person name="Rinke C."/>
            <person name="Helfrich E.J."/>
            <person name="Brachmann A.O."/>
            <person name="Gurgui C."/>
            <person name="Wakimoto T."/>
            <person name="Kracht M."/>
            <person name="Crusemann M."/>
            <person name="Hentschel U."/>
            <person name="Abe I."/>
            <person name="Matsunaga S."/>
            <person name="Kalinowski J."/>
            <person name="Takeyama H."/>
            <person name="Piel J."/>
        </authorList>
    </citation>
    <scope>NUCLEOTIDE SEQUENCE [LARGE SCALE GENOMIC DNA]</scope>
    <source>
        <strain evidence="3">TSY2</strain>
    </source>
</reference>
<dbReference type="HOGENOM" id="CLU_3286594_0_0_7"/>
<dbReference type="EMBL" id="AZHX01001503">
    <property type="protein sequence ID" value="ETX02657.1"/>
    <property type="molecule type" value="Genomic_DNA"/>
</dbReference>
<sequence length="40" mass="4797">MEKINIIFIVIIHYFLWVIMMISTNIIIYRQMASPDAVVR</sequence>